<organism evidence="2">
    <name type="scientific">Tanacetum cinerariifolium</name>
    <name type="common">Dalmatian daisy</name>
    <name type="synonym">Chrysanthemum cinerariifolium</name>
    <dbReference type="NCBI Taxonomy" id="118510"/>
    <lineage>
        <taxon>Eukaryota</taxon>
        <taxon>Viridiplantae</taxon>
        <taxon>Streptophyta</taxon>
        <taxon>Embryophyta</taxon>
        <taxon>Tracheophyta</taxon>
        <taxon>Spermatophyta</taxon>
        <taxon>Magnoliopsida</taxon>
        <taxon>eudicotyledons</taxon>
        <taxon>Gunneridae</taxon>
        <taxon>Pentapetalae</taxon>
        <taxon>asterids</taxon>
        <taxon>campanulids</taxon>
        <taxon>Asterales</taxon>
        <taxon>Asteraceae</taxon>
        <taxon>Asteroideae</taxon>
        <taxon>Anthemideae</taxon>
        <taxon>Anthemidinae</taxon>
        <taxon>Tanacetum</taxon>
    </lineage>
</organism>
<feature type="non-terminal residue" evidence="2">
    <location>
        <position position="184"/>
    </location>
</feature>
<feature type="compositionally biased region" description="Basic residues" evidence="1">
    <location>
        <begin position="131"/>
        <end position="140"/>
    </location>
</feature>
<accession>A0A699SEF1</accession>
<feature type="compositionally biased region" description="Polar residues" evidence="1">
    <location>
        <begin position="144"/>
        <end position="159"/>
    </location>
</feature>
<proteinExistence type="predicted"/>
<gene>
    <name evidence="2" type="ORF">Tci_867518</name>
</gene>
<evidence type="ECO:0000313" key="2">
    <source>
        <dbReference type="EMBL" id="GFC95548.1"/>
    </source>
</evidence>
<evidence type="ECO:0000256" key="1">
    <source>
        <dbReference type="SAM" id="MobiDB-lite"/>
    </source>
</evidence>
<protein>
    <submittedName>
        <fullName evidence="2">Uncharacterized protein</fullName>
    </submittedName>
</protein>
<dbReference type="EMBL" id="BKCJ011155065">
    <property type="protein sequence ID" value="GFC95548.1"/>
    <property type="molecule type" value="Genomic_DNA"/>
</dbReference>
<reference evidence="2" key="1">
    <citation type="journal article" date="2019" name="Sci. Rep.">
        <title>Draft genome of Tanacetum cinerariifolium, the natural source of mosquito coil.</title>
        <authorList>
            <person name="Yamashiro T."/>
            <person name="Shiraishi A."/>
            <person name="Satake H."/>
            <person name="Nakayama K."/>
        </authorList>
    </citation>
    <scope>NUCLEOTIDE SEQUENCE</scope>
</reference>
<comment type="caution">
    <text evidence="2">The sequence shown here is derived from an EMBL/GenBank/DDBJ whole genome shotgun (WGS) entry which is preliminary data.</text>
</comment>
<sequence>MQKSDLIKNSSNFLIDWIENSNPSNEKSFRLTHFLPLKPHTPLFARKPLTRILGVTNNELHGITNGLIAEEIEGVGFVKKGYRRNDDKKKWVTNDDKSYLKCEECSMSRHTKEQCFRIVGYPDWWTNGNKKGTKSAKTKKEKIPTTNTSSINKENTSDGWRSDGGFGGLAAAGNKGVGGDFSVA</sequence>
<name>A0A699SEF1_TANCI</name>
<dbReference type="AlphaFoldDB" id="A0A699SEF1"/>
<feature type="region of interest" description="Disordered" evidence="1">
    <location>
        <begin position="129"/>
        <end position="165"/>
    </location>
</feature>